<feature type="chain" id="PRO_5043995062" description="Tetratricopeptide repeat protein" evidence="1">
    <location>
        <begin position="20"/>
        <end position="457"/>
    </location>
</feature>
<feature type="signal peptide" evidence="1">
    <location>
        <begin position="1"/>
        <end position="19"/>
    </location>
</feature>
<dbReference type="AlphaFoldDB" id="A0AAT9GGC0"/>
<proteinExistence type="predicted"/>
<protein>
    <recommendedName>
        <fullName evidence="3">Tetratricopeptide repeat protein</fullName>
    </recommendedName>
</protein>
<accession>A0AAT9GGC0</accession>
<dbReference type="EMBL" id="AP029612">
    <property type="protein sequence ID" value="BFG69627.1"/>
    <property type="molecule type" value="Genomic_DNA"/>
</dbReference>
<evidence type="ECO:0000313" key="2">
    <source>
        <dbReference type="EMBL" id="BFG69627.1"/>
    </source>
</evidence>
<sequence length="457" mass="51565">MKKLFMLSMFAATLQFVTAQDYKKVQNALILGRVEDAKTEIDKLAADPKAQAKAETYMYKGKIYAAIFKSPELSAKYANAGTEAEAALKKYQEMDPTYAIAKEKDGIGAYFDMYSAFINKGTGSFNAKDWTNAGENFATAIRYIDQIIENKWISNNLKMDTTSILYAAYAFQNAKKTATAAEFYQRLADNKVNDSTFTDVYRFLLDYYTNGKKDETQFKKNLALANEVHPSLSKEWESYEMDFIDTYDLKAKTEMYDKEDAAGTLSENKYLLFGESFANAKNKDDLDSATAAKYTDKSIEAFKKAFAKNSNNAIAAFNVGVVSYNTFATLDDVIRENIRSVQRINAEKPVEKDPKKKAAVEAKAKAEAEPFLKANAALEPSIAKQVDQAIEWLQKAYTILKDKSTRTNSEKSVINRSVDWLANLYAYKRDKARGKDNAAFDAFEAKYKEFDALHNKF</sequence>
<dbReference type="RefSeq" id="WP_353549938.1">
    <property type="nucleotide sequence ID" value="NZ_AP029612.1"/>
</dbReference>
<name>A0AAT9GGC0_9BACT</name>
<evidence type="ECO:0000256" key="1">
    <source>
        <dbReference type="SAM" id="SignalP"/>
    </source>
</evidence>
<dbReference type="InterPro" id="IPR011990">
    <property type="entry name" value="TPR-like_helical_dom_sf"/>
</dbReference>
<reference evidence="2" key="1">
    <citation type="submission" date="2024-02" db="EMBL/GenBank/DDBJ databases">
        <title>Sediminibacterium planktonica sp. nov. and Sediminibacterium longus sp. nov., isolated from surface lake and river water.</title>
        <authorList>
            <person name="Watanabe K."/>
            <person name="Takemine S."/>
            <person name="Ishii Y."/>
            <person name="Ogata Y."/>
            <person name="Shindo C."/>
            <person name="Suda W."/>
        </authorList>
    </citation>
    <scope>NUCLEOTIDE SEQUENCE</scope>
    <source>
        <strain evidence="2">KACHI17</strain>
    </source>
</reference>
<evidence type="ECO:0008006" key="3">
    <source>
        <dbReference type="Google" id="ProtNLM"/>
    </source>
</evidence>
<dbReference type="Gene3D" id="1.25.40.10">
    <property type="entry name" value="Tetratricopeptide repeat domain"/>
    <property type="match status" value="1"/>
</dbReference>
<keyword evidence="1" id="KW-0732">Signal</keyword>
<organism evidence="2">
    <name type="scientific">Sediminibacterium sp. KACHI17</name>
    <dbReference type="NCBI Taxonomy" id="1751071"/>
    <lineage>
        <taxon>Bacteria</taxon>
        <taxon>Pseudomonadati</taxon>
        <taxon>Bacteroidota</taxon>
        <taxon>Chitinophagia</taxon>
        <taxon>Chitinophagales</taxon>
        <taxon>Chitinophagaceae</taxon>
        <taxon>Sediminibacterium</taxon>
    </lineage>
</organism>
<gene>
    <name evidence="2" type="ORF">KACHI17_05080</name>
</gene>